<organism evidence="4 5">
    <name type="scientific">Ancylostoma ceylanicum</name>
    <dbReference type="NCBI Taxonomy" id="53326"/>
    <lineage>
        <taxon>Eukaryota</taxon>
        <taxon>Metazoa</taxon>
        <taxon>Ecdysozoa</taxon>
        <taxon>Nematoda</taxon>
        <taxon>Chromadorea</taxon>
        <taxon>Rhabditida</taxon>
        <taxon>Rhabditina</taxon>
        <taxon>Rhabditomorpha</taxon>
        <taxon>Strongyloidea</taxon>
        <taxon>Ancylostomatidae</taxon>
        <taxon>Ancylostomatinae</taxon>
        <taxon>Ancylostoma</taxon>
    </lineage>
</organism>
<evidence type="ECO:0000313" key="5">
    <source>
        <dbReference type="Proteomes" id="UP000024635"/>
    </source>
</evidence>
<keyword evidence="5" id="KW-1185">Reference proteome</keyword>
<evidence type="ECO:0000313" key="4">
    <source>
        <dbReference type="EMBL" id="EYC41302.1"/>
    </source>
</evidence>
<keyword evidence="2" id="KW-0732">Signal</keyword>
<comment type="caution">
    <text evidence="4">The sequence shown here is derived from an EMBL/GenBank/DDBJ whole genome shotgun (WGS) entry which is preliminary data.</text>
</comment>
<evidence type="ECO:0000256" key="1">
    <source>
        <dbReference type="SAM" id="MobiDB-lite"/>
    </source>
</evidence>
<feature type="compositionally biased region" description="Low complexity" evidence="1">
    <location>
        <begin position="412"/>
        <end position="431"/>
    </location>
</feature>
<feature type="compositionally biased region" description="Acidic residues" evidence="1">
    <location>
        <begin position="802"/>
        <end position="821"/>
    </location>
</feature>
<feature type="compositionally biased region" description="Basic residues" evidence="1">
    <location>
        <begin position="825"/>
        <end position="838"/>
    </location>
</feature>
<feature type="compositionally biased region" description="Acidic residues" evidence="1">
    <location>
        <begin position="578"/>
        <end position="588"/>
    </location>
</feature>
<accession>A0A016WPU4</accession>
<dbReference type="OrthoDB" id="5869830at2759"/>
<feature type="region of interest" description="Disordered" evidence="1">
    <location>
        <begin position="1010"/>
        <end position="1047"/>
    </location>
</feature>
<feature type="compositionally biased region" description="Basic residues" evidence="1">
    <location>
        <begin position="734"/>
        <end position="746"/>
    </location>
</feature>
<dbReference type="PANTHER" id="PTHR31967">
    <property type="entry name" value="GROUNDHOG (HEDGEHOG-LIKE FAMILY)-RELATED"/>
    <property type="match status" value="1"/>
</dbReference>
<feature type="compositionally biased region" description="Basic residues" evidence="1">
    <location>
        <begin position="1024"/>
        <end position="1047"/>
    </location>
</feature>
<dbReference type="Pfam" id="PF04155">
    <property type="entry name" value="Ground-like"/>
    <property type="match status" value="1"/>
</dbReference>
<feature type="compositionally biased region" description="Acidic residues" evidence="1">
    <location>
        <begin position="782"/>
        <end position="794"/>
    </location>
</feature>
<feature type="region of interest" description="Disordered" evidence="1">
    <location>
        <begin position="340"/>
        <end position="883"/>
    </location>
</feature>
<dbReference type="InterPro" id="IPR007284">
    <property type="entry name" value="Ground-like_dom"/>
</dbReference>
<feature type="compositionally biased region" description="Acidic residues" evidence="1">
    <location>
        <begin position="757"/>
        <end position="773"/>
    </location>
</feature>
<dbReference type="EMBL" id="JARK01000174">
    <property type="protein sequence ID" value="EYC41302.1"/>
    <property type="molecule type" value="Genomic_DNA"/>
</dbReference>
<feature type="compositionally biased region" description="Acidic residues" evidence="1">
    <location>
        <begin position="473"/>
        <end position="495"/>
    </location>
</feature>
<feature type="compositionally biased region" description="Basic and acidic residues" evidence="1">
    <location>
        <begin position="747"/>
        <end position="756"/>
    </location>
</feature>
<gene>
    <name evidence="4" type="primary">Acey_s0574.g184</name>
    <name evidence="4" type="ORF">Y032_0574g184</name>
</gene>
<reference evidence="5" key="1">
    <citation type="journal article" date="2015" name="Nat. Genet.">
        <title>The genome and transcriptome of the zoonotic hookworm Ancylostoma ceylanicum identify infection-specific gene families.</title>
        <authorList>
            <person name="Schwarz E.M."/>
            <person name="Hu Y."/>
            <person name="Antoshechkin I."/>
            <person name="Miller M.M."/>
            <person name="Sternberg P.W."/>
            <person name="Aroian R.V."/>
        </authorList>
    </citation>
    <scope>NUCLEOTIDE SEQUENCE</scope>
    <source>
        <strain evidence="5">HY135</strain>
    </source>
</reference>
<dbReference type="STRING" id="53326.A0A016WPU4"/>
<evidence type="ECO:0000256" key="2">
    <source>
        <dbReference type="SAM" id="SignalP"/>
    </source>
</evidence>
<feature type="compositionally biased region" description="Basic and acidic residues" evidence="1">
    <location>
        <begin position="627"/>
        <end position="636"/>
    </location>
</feature>
<feature type="compositionally biased region" description="Acidic residues" evidence="1">
    <location>
        <begin position="432"/>
        <end position="451"/>
    </location>
</feature>
<feature type="compositionally biased region" description="Polar residues" evidence="1">
    <location>
        <begin position="397"/>
        <end position="411"/>
    </location>
</feature>
<feature type="compositionally biased region" description="Polar residues" evidence="1">
    <location>
        <begin position="548"/>
        <end position="558"/>
    </location>
</feature>
<dbReference type="AlphaFoldDB" id="A0A016WPU4"/>
<feature type="signal peptide" evidence="2">
    <location>
        <begin position="1"/>
        <end position="16"/>
    </location>
</feature>
<name>A0A016WPU4_9BILA</name>
<protein>
    <recommendedName>
        <fullName evidence="3">Ground-like domain-containing protein</fullName>
    </recommendedName>
</protein>
<feature type="compositionally biased region" description="Low complexity" evidence="1">
    <location>
        <begin position="496"/>
        <end position="514"/>
    </location>
</feature>
<sequence>MRLLLLLLLYPVIVTPQCAPGDINGSCARIKPNQYQLRGVRVKPYWTHVIYGGRDIRRRQSSNAMQAFEKPAMEFNLRPPPMYAAQRLPQPVQRFPLNPIQAQNSFQVSGAVHRQPTLQRRAHGVRSLALNKDPIDSFERAIGGDEFDDRPPVEPIRVIKIESAEVIEPVGSSRKMGSNPVKTKKIIQSLTRHLNEVRRPKVIPFSNRDEIINGQVVSQPEVKVTKVEAEQETETAADMDVSSSEIANGILENILNENSFAKNASDLLRVLTKPEQTTTEANEASNGTETGDSSIEVSTELTGSADNDTDSSFLNFDNIDEKLNVIGSEVDDYGVDEEWEEFSSADGGSAVSRRPRPPGRASTRRATAAPVTSTISPRGSITTSSPTTSPTTRSSGANNTTSQAARTPSIVTTSTTTTSTTTTAPQSGEAAPELEADLDESKEESAADEEAVATTATTSASSTSAPPASTAVAEEEDSDKSTESSEESSDDEEETTAITTTAASEAATTTTTFDDGFREAVKAQQAEVLRMRKGGNNEEKAIEAGSSEGITELNSETIKSIEEEKKKKKRTKKVKKEEDEEEDDDEEDKEKPDLPEGVEQALRQNLAGIQGKSDDKEEKKKVKKGKKTEIISEDISKTIGEVITENLRSEIDSISKEDNENKEQDEEEDSAKEENDDEEGKPRKRMKKKERKEEKGEEDEEEPVGGGAQPLSPDEENTLRAEIKHSQETTVTIKKPRKVRGRKTKGKKGEEKREEDKQEEENDDKEKDEEENNDVEKKEEEIKEDEEKPDDEVEVTTPVSENVEDEKPEITDEDKPEDAEEEKPTKKKGKKGKEKQGKKKDDEEEEAEEKGDAEEGDEEKETSPAPPKVGGDNHDIRTGNLTASLKDAPNAKYYYPPKVMVPLPSCFYNPSGYVCCNLQLNNLIEDTFEEIKNVQGYSACNIAKVANIMQQKSEQMFEHPFESIVALSDFAQNVHFAGDLVCKVEIDGKYMLTYATPYDADHAVEAVGVAETPPPEMNEMRGKDGKRKTKKPNKAKKKSLPIHNFRM</sequence>
<feature type="compositionally biased region" description="Basic and acidic residues" evidence="1">
    <location>
        <begin position="717"/>
        <end position="727"/>
    </location>
</feature>
<feature type="compositionally biased region" description="Low complexity" evidence="1">
    <location>
        <begin position="452"/>
        <end position="472"/>
    </location>
</feature>
<feature type="domain" description="Ground-like" evidence="3">
    <location>
        <begin position="912"/>
        <end position="994"/>
    </location>
</feature>
<feature type="compositionally biased region" description="Low complexity" evidence="1">
    <location>
        <begin position="372"/>
        <end position="396"/>
    </location>
</feature>
<feature type="chain" id="PRO_5001494917" description="Ground-like domain-containing protein" evidence="2">
    <location>
        <begin position="17"/>
        <end position="1047"/>
    </location>
</feature>
<dbReference type="Proteomes" id="UP000024635">
    <property type="component" value="Unassembled WGS sequence"/>
</dbReference>
<evidence type="ECO:0000259" key="3">
    <source>
        <dbReference type="Pfam" id="PF04155"/>
    </source>
</evidence>
<feature type="compositionally biased region" description="Acidic residues" evidence="1">
    <location>
        <begin position="663"/>
        <end position="679"/>
    </location>
</feature>
<proteinExistence type="predicted"/>
<dbReference type="PANTHER" id="PTHR31967:SF14">
    <property type="entry name" value="GROUND-LIKE DOMAIN-CONTAINING PROTEIN"/>
    <property type="match status" value="1"/>
</dbReference>
<feature type="compositionally biased region" description="Acidic residues" evidence="1">
    <location>
        <begin position="842"/>
        <end position="860"/>
    </location>
</feature>
<feature type="region of interest" description="Disordered" evidence="1">
    <location>
        <begin position="274"/>
        <end position="294"/>
    </location>
</feature>
<feature type="compositionally biased region" description="Basic and acidic residues" evidence="1">
    <location>
        <begin position="647"/>
        <end position="662"/>
    </location>
</feature>